<feature type="domain" description="Aromatic amino acid beta-eliminating lyase/threonine aldolase" evidence="4">
    <location>
        <begin position="4"/>
        <end position="102"/>
    </location>
</feature>
<dbReference type="Pfam" id="PF01212">
    <property type="entry name" value="Beta_elim_lyase"/>
    <property type="match status" value="2"/>
</dbReference>
<dbReference type="EMBL" id="CP109106">
    <property type="protein sequence ID" value="WSB73672.1"/>
    <property type="molecule type" value="Genomic_DNA"/>
</dbReference>
<feature type="domain" description="Aromatic amino acid beta-eliminating lyase/threonine aldolase" evidence="4">
    <location>
        <begin position="108"/>
        <end position="256"/>
    </location>
</feature>
<evidence type="ECO:0000256" key="1">
    <source>
        <dbReference type="ARBA" id="ARBA00001933"/>
    </source>
</evidence>
<sequence>MTIDLRSDTVTRPTPAMRAAMARAELGDDGYREDPSVRALEEEMADLFGHEAALFVPSGHMANLVAVAAQTHPGDGLLLDEMSHIFRSERGWPERITRLRLHTEAPAESVTVACVEQTQGNQGGRVLPPDALDRHRGPTVRVHCDGARVWNAAAATGIGLAEYGARVDTLAACFSKGLGAPVGSAVVGSRETIARARDWRHLLGGRMRQAGVLAAAAHHGLREHRARLVDDHANAALLAAALQPWLEVPVETNIVFLRTPGSAPAVEERCREQGVLVRAFGADQIRIVTHLDVGTAQVTQAADVLAQVLSSTGEHSRTDSSSST</sequence>
<dbReference type="Gene3D" id="3.90.1150.10">
    <property type="entry name" value="Aspartate Aminotransferase, domain 1"/>
    <property type="match status" value="1"/>
</dbReference>
<dbReference type="Gene3D" id="3.40.640.10">
    <property type="entry name" value="Type I PLP-dependent aspartate aminotransferase-like (Major domain)"/>
    <property type="match status" value="1"/>
</dbReference>
<accession>A0ABZ1FTB6</accession>
<reference evidence="5 6" key="1">
    <citation type="submission" date="2022-10" db="EMBL/GenBank/DDBJ databases">
        <title>The complete genomes of actinobacterial strains from the NBC collection.</title>
        <authorList>
            <person name="Joergensen T.S."/>
            <person name="Alvarez Arevalo M."/>
            <person name="Sterndorff E.B."/>
            <person name="Faurdal D."/>
            <person name="Vuksanovic O."/>
            <person name="Mourched A.-S."/>
            <person name="Charusanti P."/>
            <person name="Shaw S."/>
            <person name="Blin K."/>
            <person name="Weber T."/>
        </authorList>
    </citation>
    <scope>NUCLEOTIDE SEQUENCE [LARGE SCALE GENOMIC DNA]</scope>
    <source>
        <strain evidence="5 6">NBC 01774</strain>
    </source>
</reference>
<protein>
    <submittedName>
        <fullName evidence="5">Beta-eliminating lyase-related protein</fullName>
    </submittedName>
</protein>
<dbReference type="InterPro" id="IPR015424">
    <property type="entry name" value="PyrdxlP-dep_Trfase"/>
</dbReference>
<dbReference type="PANTHER" id="PTHR48097">
    <property type="entry name" value="L-THREONINE ALDOLASE-RELATED"/>
    <property type="match status" value="1"/>
</dbReference>
<proteinExistence type="inferred from homology"/>
<dbReference type="InterPro" id="IPR015421">
    <property type="entry name" value="PyrdxlP-dep_Trfase_major"/>
</dbReference>
<dbReference type="PANTHER" id="PTHR48097:SF9">
    <property type="entry name" value="L-THREONINE ALDOLASE"/>
    <property type="match status" value="1"/>
</dbReference>
<evidence type="ECO:0000313" key="6">
    <source>
        <dbReference type="Proteomes" id="UP001344251"/>
    </source>
</evidence>
<dbReference type="SUPFAM" id="SSF53383">
    <property type="entry name" value="PLP-dependent transferases"/>
    <property type="match status" value="1"/>
</dbReference>
<dbReference type="InterPro" id="IPR015422">
    <property type="entry name" value="PyrdxlP-dep_Trfase_small"/>
</dbReference>
<evidence type="ECO:0000256" key="2">
    <source>
        <dbReference type="ARBA" id="ARBA00006966"/>
    </source>
</evidence>
<comment type="similarity">
    <text evidence="2">Belongs to the threonine aldolase family.</text>
</comment>
<keyword evidence="5" id="KW-0456">Lyase</keyword>
<gene>
    <name evidence="5" type="ORF">OG863_40225</name>
</gene>
<evidence type="ECO:0000313" key="5">
    <source>
        <dbReference type="EMBL" id="WSB73672.1"/>
    </source>
</evidence>
<evidence type="ECO:0000259" key="4">
    <source>
        <dbReference type="Pfam" id="PF01212"/>
    </source>
</evidence>
<keyword evidence="3" id="KW-0663">Pyridoxal phosphate</keyword>
<dbReference type="RefSeq" id="WP_326623297.1">
    <property type="nucleotide sequence ID" value="NZ_CP109106.1"/>
</dbReference>
<dbReference type="InterPro" id="IPR023603">
    <property type="entry name" value="Low_specificity_L-TA-like"/>
</dbReference>
<dbReference type="Proteomes" id="UP001344251">
    <property type="component" value="Chromosome"/>
</dbReference>
<dbReference type="PIRSF" id="PIRSF017617">
    <property type="entry name" value="Thr_aldolase"/>
    <property type="match status" value="1"/>
</dbReference>
<keyword evidence="6" id="KW-1185">Reference proteome</keyword>
<dbReference type="GO" id="GO:0016829">
    <property type="term" value="F:lyase activity"/>
    <property type="evidence" value="ECO:0007669"/>
    <property type="project" value="UniProtKB-KW"/>
</dbReference>
<organism evidence="5 6">
    <name type="scientific">Streptomyces decoyicus</name>
    <dbReference type="NCBI Taxonomy" id="249567"/>
    <lineage>
        <taxon>Bacteria</taxon>
        <taxon>Bacillati</taxon>
        <taxon>Actinomycetota</taxon>
        <taxon>Actinomycetes</taxon>
        <taxon>Kitasatosporales</taxon>
        <taxon>Streptomycetaceae</taxon>
        <taxon>Streptomyces</taxon>
    </lineage>
</organism>
<dbReference type="InterPro" id="IPR001597">
    <property type="entry name" value="ArAA_b-elim_lyase/Thr_aldolase"/>
</dbReference>
<comment type="cofactor">
    <cofactor evidence="1">
        <name>pyridoxal 5'-phosphate</name>
        <dbReference type="ChEBI" id="CHEBI:597326"/>
    </cofactor>
</comment>
<evidence type="ECO:0000256" key="3">
    <source>
        <dbReference type="ARBA" id="ARBA00022898"/>
    </source>
</evidence>
<name>A0ABZ1FTB6_9ACTN</name>